<evidence type="ECO:0000313" key="3">
    <source>
        <dbReference type="Proteomes" id="UP000762110"/>
    </source>
</evidence>
<keyword evidence="3" id="KW-1185">Reference proteome</keyword>
<comment type="caution">
    <text evidence="2">The sequence shown here is derived from an EMBL/GenBank/DDBJ whole genome shotgun (WGS) entry which is preliminary data.</text>
</comment>
<dbReference type="Proteomes" id="UP000762110">
    <property type="component" value="Unassembled WGS sequence"/>
</dbReference>
<dbReference type="NCBIfam" id="TIGR00199">
    <property type="entry name" value="PncC_domain"/>
    <property type="match status" value="1"/>
</dbReference>
<name>A0ABX2DBV6_9SPHI</name>
<proteinExistence type="predicted"/>
<dbReference type="Gene3D" id="3.90.950.20">
    <property type="entry name" value="CinA-like"/>
    <property type="match status" value="1"/>
</dbReference>
<evidence type="ECO:0000313" key="2">
    <source>
        <dbReference type="EMBL" id="NQX30649.1"/>
    </source>
</evidence>
<dbReference type="RefSeq" id="WP_173268835.1">
    <property type="nucleotide sequence ID" value="NZ_JABMKV010000001.1"/>
</dbReference>
<dbReference type="InterPro" id="IPR008136">
    <property type="entry name" value="CinA_C"/>
</dbReference>
<gene>
    <name evidence="2" type="ORF">HQN85_02870</name>
</gene>
<dbReference type="InterPro" id="IPR036653">
    <property type="entry name" value="CinA-like_C"/>
</dbReference>
<dbReference type="Pfam" id="PF02464">
    <property type="entry name" value="CinA"/>
    <property type="match status" value="1"/>
</dbReference>
<organism evidence="2 3">
    <name type="scientific">Pedobacter boryungensis</name>
    <dbReference type="NCBI Taxonomy" id="869962"/>
    <lineage>
        <taxon>Bacteria</taxon>
        <taxon>Pseudomonadati</taxon>
        <taxon>Bacteroidota</taxon>
        <taxon>Sphingobacteriia</taxon>
        <taxon>Sphingobacteriales</taxon>
        <taxon>Sphingobacteriaceae</taxon>
        <taxon>Pedobacter</taxon>
    </lineage>
</organism>
<dbReference type="SUPFAM" id="SSF142433">
    <property type="entry name" value="CinA-like"/>
    <property type="match status" value="1"/>
</dbReference>
<evidence type="ECO:0000259" key="1">
    <source>
        <dbReference type="Pfam" id="PF02464"/>
    </source>
</evidence>
<dbReference type="EMBL" id="JABMKV010000001">
    <property type="protein sequence ID" value="NQX30649.1"/>
    <property type="molecule type" value="Genomic_DNA"/>
</dbReference>
<reference evidence="2 3" key="1">
    <citation type="submission" date="2020-05" db="EMBL/GenBank/DDBJ databases">
        <title>Description of Pedobacter foliorum sp. nov.</title>
        <authorList>
            <person name="Qi S."/>
            <person name="Carlier A."/>
            <person name="Cnockaert M."/>
            <person name="Vandamme P."/>
        </authorList>
    </citation>
    <scope>NUCLEOTIDE SEQUENCE [LARGE SCALE GENOMIC DNA]</scope>
    <source>
        <strain evidence="2 3">LMG 31300</strain>
    </source>
</reference>
<protein>
    <submittedName>
        <fullName evidence="2">Nicotinamide-nucleotide amidohydrolase family protein</fullName>
    </submittedName>
</protein>
<accession>A0ABX2DBV6</accession>
<feature type="domain" description="CinA C-terminal" evidence="1">
    <location>
        <begin position="5"/>
        <end position="156"/>
    </location>
</feature>
<sequence>MKESIKKVAKILIEKKLTIAFAESATAGRLAAEFSMPKNAGKYLKGGLVCYDAALKKNILGVKSKVIEKHTPESKQVTKAITTGLQKLIDADIHVGITGLPAPGGSETTKKPVGTMFIHAIKNGKTFFNERKVFSGKPEEIIIGAVNHTAQLLLKNLQ</sequence>